<evidence type="ECO:0000256" key="5">
    <source>
        <dbReference type="ARBA" id="ARBA00022737"/>
    </source>
</evidence>
<dbReference type="Pfam" id="PF00076">
    <property type="entry name" value="RRM_1"/>
    <property type="match status" value="2"/>
</dbReference>
<dbReference type="FunFam" id="3.30.70.330:FF:000029">
    <property type="entry name" value="U2 small nuclear ribonucleoprotein B"/>
    <property type="match status" value="1"/>
</dbReference>
<evidence type="ECO:0000313" key="12">
    <source>
        <dbReference type="EMBL" id="CCF75731.1"/>
    </source>
</evidence>
<evidence type="ECO:0000256" key="6">
    <source>
        <dbReference type="ARBA" id="ARBA00022884"/>
    </source>
</evidence>
<accession>I7ISM0</accession>
<comment type="similarity">
    <text evidence="2">Belongs to the RRM U1 A/B'' family.</text>
</comment>
<evidence type="ECO:0000256" key="7">
    <source>
        <dbReference type="ARBA" id="ARBA00023187"/>
    </source>
</evidence>
<dbReference type="EMBL" id="LN871599">
    <property type="protein sequence ID" value="CCF75731.1"/>
    <property type="molecule type" value="Genomic_DNA"/>
</dbReference>
<dbReference type="SMART" id="SM00360">
    <property type="entry name" value="RRM"/>
    <property type="match status" value="2"/>
</dbReference>
<evidence type="ECO:0000256" key="10">
    <source>
        <dbReference type="PROSITE-ProRule" id="PRU00176"/>
    </source>
</evidence>
<comment type="subcellular location">
    <subcellularLocation>
        <location evidence="1">Nucleus</location>
    </subcellularLocation>
</comment>
<reference evidence="12 13" key="3">
    <citation type="journal article" date="2016" name="Sci. Rep.">
        <title>Genome-wide diversity and gene expression profiling of Babesia microti isolates identify polymorphic genes that mediate host-pathogen interactions.</title>
        <authorList>
            <person name="Silva J.C."/>
            <person name="Cornillot E."/>
            <person name="McCracken C."/>
            <person name="Usmani-Brown S."/>
            <person name="Dwivedi A."/>
            <person name="Ifeonu O.O."/>
            <person name="Crabtree J."/>
            <person name="Gotia H.T."/>
            <person name="Virji A.Z."/>
            <person name="Reynes C."/>
            <person name="Colinge J."/>
            <person name="Kumar V."/>
            <person name="Lawres L."/>
            <person name="Pazzi J.E."/>
            <person name="Pablo J.V."/>
            <person name="Hung C."/>
            <person name="Brancato J."/>
            <person name="Kumari P."/>
            <person name="Orvis J."/>
            <person name="Tretina K."/>
            <person name="Chibucos M."/>
            <person name="Ott S."/>
            <person name="Sadzewicz L."/>
            <person name="Sengamalay N."/>
            <person name="Shetty A.C."/>
            <person name="Su Q."/>
            <person name="Tallon L."/>
            <person name="Fraser C.M."/>
            <person name="Frutos R."/>
            <person name="Molina D.M."/>
            <person name="Krause P.J."/>
            <person name="Ben Mamoun C."/>
        </authorList>
    </citation>
    <scope>NUCLEOTIDE SEQUENCE [LARGE SCALE GENOMIC DNA]</scope>
    <source>
        <strain evidence="12 13">RI</strain>
    </source>
</reference>
<dbReference type="GeneID" id="24426183"/>
<dbReference type="KEGG" id="bmic:BmR1_04g07715"/>
<evidence type="ECO:0000256" key="1">
    <source>
        <dbReference type="ARBA" id="ARBA00004123"/>
    </source>
</evidence>
<keyword evidence="5" id="KW-0677">Repeat</keyword>
<dbReference type="RefSeq" id="XP_012650139.1">
    <property type="nucleotide sequence ID" value="XM_012794685.1"/>
</dbReference>
<dbReference type="VEuPathDB" id="PiroplasmaDB:BmR1_04g07715"/>
<evidence type="ECO:0000256" key="8">
    <source>
        <dbReference type="ARBA" id="ARBA00023242"/>
    </source>
</evidence>
<dbReference type="FunFam" id="3.30.70.330:FF:000039">
    <property type="entry name" value="U1 small nuclear ribonucleoprotein A"/>
    <property type="match status" value="1"/>
</dbReference>
<organism evidence="12 13">
    <name type="scientific">Babesia microti (strain RI)</name>
    <dbReference type="NCBI Taxonomy" id="1133968"/>
    <lineage>
        <taxon>Eukaryota</taxon>
        <taxon>Sar</taxon>
        <taxon>Alveolata</taxon>
        <taxon>Apicomplexa</taxon>
        <taxon>Aconoidasida</taxon>
        <taxon>Piroplasmida</taxon>
        <taxon>Babesiidae</taxon>
        <taxon>Babesia</taxon>
    </lineage>
</organism>
<keyword evidence="9 12" id="KW-0687">Ribonucleoprotein</keyword>
<dbReference type="GO" id="GO:0030532">
    <property type="term" value="C:small nuclear ribonucleoprotein complex"/>
    <property type="evidence" value="ECO:0007669"/>
    <property type="project" value="UniProtKB-ARBA"/>
</dbReference>
<keyword evidence="4" id="KW-0747">Spliceosome</keyword>
<dbReference type="GO" id="GO:0003723">
    <property type="term" value="F:RNA binding"/>
    <property type="evidence" value="ECO:0007669"/>
    <property type="project" value="UniProtKB-UniRule"/>
</dbReference>
<evidence type="ECO:0000256" key="4">
    <source>
        <dbReference type="ARBA" id="ARBA00022728"/>
    </source>
</evidence>
<gene>
    <name evidence="12" type="ORF">BmR1_04g07715</name>
</gene>
<dbReference type="InterPro" id="IPR000504">
    <property type="entry name" value="RRM_dom"/>
</dbReference>
<dbReference type="PROSITE" id="PS50102">
    <property type="entry name" value="RRM"/>
    <property type="match status" value="2"/>
</dbReference>
<protein>
    <submittedName>
        <fullName evidence="12">U2 small nuclear ribonucleoprotein B</fullName>
    </submittedName>
</protein>
<evidence type="ECO:0000256" key="9">
    <source>
        <dbReference type="ARBA" id="ARBA00023274"/>
    </source>
</evidence>
<dbReference type="InterPro" id="IPR035979">
    <property type="entry name" value="RBD_domain_sf"/>
</dbReference>
<name>I7ISM0_BABMR</name>
<evidence type="ECO:0000256" key="2">
    <source>
        <dbReference type="ARBA" id="ARBA00007243"/>
    </source>
</evidence>
<feature type="domain" description="RRM" evidence="11">
    <location>
        <begin position="13"/>
        <end position="92"/>
    </location>
</feature>
<dbReference type="GO" id="GO:0006397">
    <property type="term" value="P:mRNA processing"/>
    <property type="evidence" value="ECO:0007669"/>
    <property type="project" value="UniProtKB-KW"/>
</dbReference>
<dbReference type="OrthoDB" id="277802at2759"/>
<proteinExistence type="inferred from homology"/>
<dbReference type="Gene3D" id="3.30.70.330">
    <property type="match status" value="2"/>
</dbReference>
<dbReference type="CDD" id="cd12246">
    <property type="entry name" value="RRM1_U1A_like"/>
    <property type="match status" value="1"/>
</dbReference>
<dbReference type="SUPFAM" id="SSF54928">
    <property type="entry name" value="RNA-binding domain, RBD"/>
    <property type="match status" value="2"/>
</dbReference>
<reference evidence="12 13" key="2">
    <citation type="journal article" date="2013" name="PLoS ONE">
        <title>Whole genome mapping and re-organization of the nuclear and mitochondrial genomes of Babesia microti isolates.</title>
        <authorList>
            <person name="Cornillot E."/>
            <person name="Dassouli A."/>
            <person name="Garg A."/>
            <person name="Pachikara N."/>
            <person name="Randazzo S."/>
            <person name="Depoix D."/>
            <person name="Carcy B."/>
            <person name="Delbecq S."/>
            <person name="Frutos R."/>
            <person name="Silva J.C."/>
            <person name="Sutton R."/>
            <person name="Krause P.J."/>
            <person name="Mamoun C.B."/>
        </authorList>
    </citation>
    <scope>NUCLEOTIDE SEQUENCE [LARGE SCALE GENOMIC DNA]</scope>
    <source>
        <strain evidence="12 13">RI</strain>
    </source>
</reference>
<dbReference type="Proteomes" id="UP000002899">
    <property type="component" value="Chromosome IV"/>
</dbReference>
<feature type="domain" description="RRM" evidence="11">
    <location>
        <begin position="126"/>
        <end position="199"/>
    </location>
</feature>
<dbReference type="GO" id="GO:0008380">
    <property type="term" value="P:RNA splicing"/>
    <property type="evidence" value="ECO:0007669"/>
    <property type="project" value="UniProtKB-KW"/>
</dbReference>
<dbReference type="AlphaFoldDB" id="I7ISM0"/>
<keyword evidence="6 10" id="KW-0694">RNA-binding</keyword>
<dbReference type="GO" id="GO:0005681">
    <property type="term" value="C:spliceosomal complex"/>
    <property type="evidence" value="ECO:0007669"/>
    <property type="project" value="UniProtKB-KW"/>
</dbReference>
<sequence length="199" mass="22160">MSGIYTGDIPPNQTLYANNLNDNINIKELTHLLYELFVPYGEVIDIVAQRGNAKRGQAFIVFKEIASATNALRSLQGRVILGKKLNLNYAKTKSNATLIQMGAFKLNKPKADVIQDIKVDAPQDVHTIFVENLPPDTTQRAVEILFSQYPGYVGCRFILDRGVAFVDYEKSVQAEVTIQGLQGFRITPDFPISLKIARS</sequence>
<reference evidence="12 13" key="1">
    <citation type="journal article" date="2012" name="Nucleic Acids Res.">
        <title>Sequencing of the smallest Apicomplexan genome from the human pathogen Babesia microti.</title>
        <authorList>
            <person name="Cornillot E."/>
            <person name="Hadj-Kaddour K."/>
            <person name="Dassouli A."/>
            <person name="Noel B."/>
            <person name="Ranwez V."/>
            <person name="Vacherie B."/>
            <person name="Augagneur Y."/>
            <person name="Bres V."/>
            <person name="Duclos A."/>
            <person name="Randazzo S."/>
            <person name="Carcy B."/>
            <person name="Debierre-Grockiego F."/>
            <person name="Delbecq S."/>
            <person name="Moubri-Menage K."/>
            <person name="Shams-Eldin H."/>
            <person name="Usmani-Brown S."/>
            <person name="Bringaud F."/>
            <person name="Wincker P."/>
            <person name="Vivares C.P."/>
            <person name="Schwarz R.T."/>
            <person name="Schetters T.P."/>
            <person name="Krause P.J."/>
            <person name="Gorenflot A."/>
            <person name="Berry V."/>
            <person name="Barbe V."/>
            <person name="Ben Mamoun C."/>
        </authorList>
    </citation>
    <scope>NUCLEOTIDE SEQUENCE [LARGE SCALE GENOMIC DNA]</scope>
    <source>
        <strain evidence="12 13">RI</strain>
    </source>
</reference>
<keyword evidence="13" id="KW-1185">Reference proteome</keyword>
<evidence type="ECO:0000313" key="13">
    <source>
        <dbReference type="Proteomes" id="UP000002899"/>
    </source>
</evidence>
<evidence type="ECO:0000259" key="11">
    <source>
        <dbReference type="PROSITE" id="PS50102"/>
    </source>
</evidence>
<dbReference type="CDD" id="cd12247">
    <property type="entry name" value="RRM2_U1A_like"/>
    <property type="match status" value="1"/>
</dbReference>
<dbReference type="InterPro" id="IPR012677">
    <property type="entry name" value="Nucleotide-bd_a/b_plait_sf"/>
</dbReference>
<keyword evidence="3" id="KW-0507">mRNA processing</keyword>
<dbReference type="PANTHER" id="PTHR10501">
    <property type="entry name" value="U1 SMALL NUCLEAR RIBONUCLEOPROTEIN A/U2 SMALL NUCLEAR RIBONUCLEOPROTEIN B"/>
    <property type="match status" value="1"/>
</dbReference>
<evidence type="ECO:0000256" key="3">
    <source>
        <dbReference type="ARBA" id="ARBA00022664"/>
    </source>
</evidence>
<keyword evidence="8" id="KW-0539">Nucleus</keyword>
<keyword evidence="7" id="KW-0508">mRNA splicing</keyword>